<feature type="transmembrane region" description="Helical" evidence="10">
    <location>
        <begin position="143"/>
        <end position="164"/>
    </location>
</feature>
<keyword evidence="4 10" id="KW-0812">Transmembrane</keyword>
<organism evidence="11 12">
    <name type="scientific">Novymonas esmeraldas</name>
    <dbReference type="NCBI Taxonomy" id="1808958"/>
    <lineage>
        <taxon>Eukaryota</taxon>
        <taxon>Discoba</taxon>
        <taxon>Euglenozoa</taxon>
        <taxon>Kinetoplastea</taxon>
        <taxon>Metakinetoplastina</taxon>
        <taxon>Trypanosomatida</taxon>
        <taxon>Trypanosomatidae</taxon>
        <taxon>Novymonas</taxon>
    </lineage>
</organism>
<feature type="transmembrane region" description="Helical" evidence="10">
    <location>
        <begin position="77"/>
        <end position="102"/>
    </location>
</feature>
<keyword evidence="3" id="KW-1003">Cell membrane</keyword>
<feature type="transmembrane region" description="Helical" evidence="10">
    <location>
        <begin position="114"/>
        <end position="137"/>
    </location>
</feature>
<evidence type="ECO:0000256" key="4">
    <source>
        <dbReference type="ARBA" id="ARBA00022692"/>
    </source>
</evidence>
<reference evidence="11 12" key="1">
    <citation type="journal article" date="2021" name="MBio">
        <title>A New Model Trypanosomatid, Novymonas esmeraldas: Genomic Perception of Its 'Candidatus Pandoraea novymonadis' Endosymbiont.</title>
        <authorList>
            <person name="Zakharova A."/>
            <person name="Saura A."/>
            <person name="Butenko A."/>
            <person name="Podesvova L."/>
            <person name="Warmusova S."/>
            <person name="Kostygov A.Y."/>
            <person name="Nenarokova A."/>
            <person name="Lukes J."/>
            <person name="Opperdoes F.R."/>
            <person name="Yurchenko V."/>
        </authorList>
    </citation>
    <scope>NUCLEOTIDE SEQUENCE [LARGE SCALE GENOMIC DNA]</scope>
    <source>
        <strain evidence="11 12">E262AT.01</strain>
    </source>
</reference>
<feature type="transmembrane region" description="Helical" evidence="10">
    <location>
        <begin position="171"/>
        <end position="192"/>
    </location>
</feature>
<evidence type="ECO:0000256" key="9">
    <source>
        <dbReference type="SAM" id="MobiDB-lite"/>
    </source>
</evidence>
<evidence type="ECO:0000256" key="2">
    <source>
        <dbReference type="ARBA" id="ARBA00004651"/>
    </source>
</evidence>
<evidence type="ECO:0000256" key="10">
    <source>
        <dbReference type="SAM" id="Phobius"/>
    </source>
</evidence>
<comment type="catalytic activity">
    <reaction evidence="8">
        <text>fluoride(in) = fluoride(out)</text>
        <dbReference type="Rhea" id="RHEA:76159"/>
        <dbReference type="ChEBI" id="CHEBI:17051"/>
    </reaction>
    <physiologicalReaction direction="left-to-right" evidence="8">
        <dbReference type="Rhea" id="RHEA:76160"/>
    </physiologicalReaction>
</comment>
<evidence type="ECO:0000313" key="12">
    <source>
        <dbReference type="Proteomes" id="UP001430356"/>
    </source>
</evidence>
<dbReference type="InterPro" id="IPR003691">
    <property type="entry name" value="FluC"/>
</dbReference>
<feature type="region of interest" description="Disordered" evidence="9">
    <location>
        <begin position="1"/>
        <end position="56"/>
    </location>
</feature>
<evidence type="ECO:0000256" key="8">
    <source>
        <dbReference type="ARBA" id="ARBA00035585"/>
    </source>
</evidence>
<feature type="compositionally biased region" description="Pro residues" evidence="9">
    <location>
        <begin position="25"/>
        <end position="35"/>
    </location>
</feature>
<keyword evidence="12" id="KW-1185">Reference proteome</keyword>
<evidence type="ECO:0000256" key="6">
    <source>
        <dbReference type="ARBA" id="ARBA00023136"/>
    </source>
</evidence>
<evidence type="ECO:0000256" key="1">
    <source>
        <dbReference type="ARBA" id="ARBA00002598"/>
    </source>
</evidence>
<evidence type="ECO:0000256" key="3">
    <source>
        <dbReference type="ARBA" id="ARBA00022475"/>
    </source>
</evidence>
<dbReference type="GO" id="GO:0005886">
    <property type="term" value="C:plasma membrane"/>
    <property type="evidence" value="ECO:0007669"/>
    <property type="project" value="UniProtKB-SubCell"/>
</dbReference>
<accession>A0AAW0F4L2</accession>
<evidence type="ECO:0000256" key="7">
    <source>
        <dbReference type="ARBA" id="ARBA00035120"/>
    </source>
</evidence>
<dbReference type="GO" id="GO:1903425">
    <property type="term" value="F:fluoride transmembrane transporter activity"/>
    <property type="evidence" value="ECO:0007669"/>
    <property type="project" value="TreeGrafter"/>
</dbReference>
<keyword evidence="6 10" id="KW-0472">Membrane</keyword>
<comment type="caution">
    <text evidence="11">The sequence shown here is derived from an EMBL/GenBank/DDBJ whole genome shotgun (WGS) entry which is preliminary data.</text>
</comment>
<comment type="function">
    <text evidence="1">Fluoride channel required for the rapid expulsion of cytoplasmic fluoride.</text>
</comment>
<feature type="transmembrane region" description="Helical" evidence="10">
    <location>
        <begin position="351"/>
        <end position="371"/>
    </location>
</feature>
<feature type="transmembrane region" description="Helical" evidence="10">
    <location>
        <begin position="320"/>
        <end position="339"/>
    </location>
</feature>
<comment type="similarity">
    <text evidence="7">Belongs to the fluoride channel Fluc/FEX (TC 1.A.43) family.</text>
</comment>
<dbReference type="AlphaFoldDB" id="A0AAW0F4L2"/>
<feature type="transmembrane region" description="Helical" evidence="10">
    <location>
        <begin position="287"/>
        <end position="308"/>
    </location>
</feature>
<dbReference type="PANTHER" id="PTHR28259:SF1">
    <property type="entry name" value="FLUORIDE EXPORT PROTEIN 1-RELATED"/>
    <property type="match status" value="1"/>
</dbReference>
<sequence>MPTESPPHPAAVQTAGESPVTPTVPSSPAPPPTGPPETHSPVGAADFHEGHDDEDEVANGGAEAVRLSTPYTAAWPWYGLLFASCLAVAAASLGGNAARVALERRVLSHPFFAAYDYIMPNNIGCFVMGLMTAALPPEASLPLVYRALCVGFCGSFTTFSTWIVQAMTQRTAAAVVEHLLIGGTMPVVFLLWGRDGGRALRWCGAWALGHRLTAWESCNALLRAVDLMSAALLMLAAVLAPVLVQVHITSGRIRTIFTDDVRMVVLAPAGAVPRYLLSVYLNKRAGVAQFPLGTLAANLLGVLLAIVLYNMELVHPSNAWYVMVQQGICGALSTVSSLVNELVGFYGGGRAPFAYLYALVSVGVGIFIAGVGRPQIYGRSGA</sequence>
<gene>
    <name evidence="11" type="ORF">NESM_000216700</name>
</gene>
<dbReference type="PANTHER" id="PTHR28259">
    <property type="entry name" value="FLUORIDE EXPORT PROTEIN 1-RELATED"/>
    <property type="match status" value="1"/>
</dbReference>
<feature type="transmembrane region" description="Helical" evidence="10">
    <location>
        <begin position="227"/>
        <end position="249"/>
    </location>
</feature>
<dbReference type="Pfam" id="PF02537">
    <property type="entry name" value="CRCB"/>
    <property type="match status" value="2"/>
</dbReference>
<comment type="subcellular location">
    <subcellularLocation>
        <location evidence="2">Cell membrane</location>
        <topology evidence="2">Multi-pass membrane protein</topology>
    </subcellularLocation>
</comment>
<name>A0AAW0F4L2_9TRYP</name>
<keyword evidence="5 10" id="KW-1133">Transmembrane helix</keyword>
<evidence type="ECO:0000256" key="5">
    <source>
        <dbReference type="ARBA" id="ARBA00022989"/>
    </source>
</evidence>
<evidence type="ECO:0000313" key="11">
    <source>
        <dbReference type="EMBL" id="KAK7201527.1"/>
    </source>
</evidence>
<dbReference type="Proteomes" id="UP001430356">
    <property type="component" value="Unassembled WGS sequence"/>
</dbReference>
<protein>
    <submittedName>
        <fullName evidence="11">CrcB-like protein</fullName>
    </submittedName>
</protein>
<proteinExistence type="inferred from homology"/>
<dbReference type="EMBL" id="JAECZO010000016">
    <property type="protein sequence ID" value="KAK7201527.1"/>
    <property type="molecule type" value="Genomic_DNA"/>
</dbReference>